<comment type="caution">
    <text evidence="2">The sequence shown here is derived from an EMBL/GenBank/DDBJ whole genome shotgun (WGS) entry which is preliminary data.</text>
</comment>
<reference evidence="2" key="1">
    <citation type="journal article" date="2020" name="mSystems">
        <title>Genome- and Community-Level Interaction Insights into Carbon Utilization and Element Cycling Functions of Hydrothermarchaeota in Hydrothermal Sediment.</title>
        <authorList>
            <person name="Zhou Z."/>
            <person name="Liu Y."/>
            <person name="Xu W."/>
            <person name="Pan J."/>
            <person name="Luo Z.H."/>
            <person name="Li M."/>
        </authorList>
    </citation>
    <scope>NUCLEOTIDE SEQUENCE [LARGE SCALE GENOMIC DNA]</scope>
    <source>
        <strain evidence="2">SpSt-413</strain>
    </source>
</reference>
<proteinExistence type="predicted"/>
<evidence type="ECO:0000313" key="2">
    <source>
        <dbReference type="EMBL" id="HGG92193.1"/>
    </source>
</evidence>
<feature type="transmembrane region" description="Helical" evidence="1">
    <location>
        <begin position="39"/>
        <end position="60"/>
    </location>
</feature>
<dbReference type="EMBL" id="DSRP01000311">
    <property type="protein sequence ID" value="HGG92193.1"/>
    <property type="molecule type" value="Genomic_DNA"/>
</dbReference>
<keyword evidence="1" id="KW-0472">Membrane</keyword>
<evidence type="ECO:0000256" key="1">
    <source>
        <dbReference type="SAM" id="Phobius"/>
    </source>
</evidence>
<accession>A0A7C4EJ97</accession>
<protein>
    <submittedName>
        <fullName evidence="2">Uncharacterized protein</fullName>
    </submittedName>
</protein>
<name>A0A7C4EJ97_9BACT</name>
<gene>
    <name evidence="2" type="ORF">ENR59_04495</name>
</gene>
<sequence>MVLLARVSGAAGVAAFVALGIQPMRWWEAKRARSMTVKAVVVWAVLPAVTAGFVLLRGVVARPR</sequence>
<keyword evidence="1" id="KW-1133">Transmembrane helix</keyword>
<feature type="transmembrane region" description="Helical" evidence="1">
    <location>
        <begin position="6"/>
        <end position="27"/>
    </location>
</feature>
<dbReference type="AlphaFoldDB" id="A0A7C4EJ97"/>
<organism evidence="2">
    <name type="scientific">Fundidesulfovibrio putealis</name>
    <dbReference type="NCBI Taxonomy" id="270496"/>
    <lineage>
        <taxon>Bacteria</taxon>
        <taxon>Pseudomonadati</taxon>
        <taxon>Thermodesulfobacteriota</taxon>
        <taxon>Desulfovibrionia</taxon>
        <taxon>Desulfovibrionales</taxon>
        <taxon>Desulfovibrionaceae</taxon>
        <taxon>Fundidesulfovibrio</taxon>
    </lineage>
</organism>
<keyword evidence="1" id="KW-0812">Transmembrane</keyword>